<comment type="caution">
    <text evidence="2">The sequence shown here is derived from an EMBL/GenBank/DDBJ whole genome shotgun (WGS) entry which is preliminary data.</text>
</comment>
<reference evidence="2" key="1">
    <citation type="journal article" date="2023" name="Mol. Phylogenet. Evol.">
        <title>Genome-scale phylogeny and comparative genomics of the fungal order Sordariales.</title>
        <authorList>
            <person name="Hensen N."/>
            <person name="Bonometti L."/>
            <person name="Westerberg I."/>
            <person name="Brannstrom I.O."/>
            <person name="Guillou S."/>
            <person name="Cros-Aarteil S."/>
            <person name="Calhoun S."/>
            <person name="Haridas S."/>
            <person name="Kuo A."/>
            <person name="Mondo S."/>
            <person name="Pangilinan J."/>
            <person name="Riley R."/>
            <person name="LaButti K."/>
            <person name="Andreopoulos B."/>
            <person name="Lipzen A."/>
            <person name="Chen C."/>
            <person name="Yan M."/>
            <person name="Daum C."/>
            <person name="Ng V."/>
            <person name="Clum A."/>
            <person name="Steindorff A."/>
            <person name="Ohm R.A."/>
            <person name="Martin F."/>
            <person name="Silar P."/>
            <person name="Natvig D.O."/>
            <person name="Lalanne C."/>
            <person name="Gautier V."/>
            <person name="Ament-Velasquez S.L."/>
            <person name="Kruys A."/>
            <person name="Hutchinson M.I."/>
            <person name="Powell A.J."/>
            <person name="Barry K."/>
            <person name="Miller A.N."/>
            <person name="Grigoriev I.V."/>
            <person name="Debuchy R."/>
            <person name="Gladieux P."/>
            <person name="Hiltunen Thoren M."/>
            <person name="Johannesson H."/>
        </authorList>
    </citation>
    <scope>NUCLEOTIDE SEQUENCE</scope>
    <source>
        <strain evidence="2">CBS 955.72</strain>
    </source>
</reference>
<dbReference type="Proteomes" id="UP001275084">
    <property type="component" value="Unassembled WGS sequence"/>
</dbReference>
<dbReference type="AlphaFoldDB" id="A0AAJ0HT46"/>
<proteinExistence type="predicted"/>
<feature type="region of interest" description="Disordered" evidence="1">
    <location>
        <begin position="112"/>
        <end position="161"/>
    </location>
</feature>
<dbReference type="EMBL" id="JAUIQD010000001">
    <property type="protein sequence ID" value="KAK3362396.1"/>
    <property type="molecule type" value="Genomic_DNA"/>
</dbReference>
<organism evidence="2 3">
    <name type="scientific">Lasiosphaeria hispida</name>
    <dbReference type="NCBI Taxonomy" id="260671"/>
    <lineage>
        <taxon>Eukaryota</taxon>
        <taxon>Fungi</taxon>
        <taxon>Dikarya</taxon>
        <taxon>Ascomycota</taxon>
        <taxon>Pezizomycotina</taxon>
        <taxon>Sordariomycetes</taxon>
        <taxon>Sordariomycetidae</taxon>
        <taxon>Sordariales</taxon>
        <taxon>Lasiosphaeriaceae</taxon>
        <taxon>Lasiosphaeria</taxon>
    </lineage>
</organism>
<name>A0AAJ0HT46_9PEZI</name>
<keyword evidence="3" id="KW-1185">Reference proteome</keyword>
<gene>
    <name evidence="2" type="ORF">B0T25DRAFT_5569</name>
</gene>
<evidence type="ECO:0000313" key="3">
    <source>
        <dbReference type="Proteomes" id="UP001275084"/>
    </source>
</evidence>
<protein>
    <submittedName>
        <fullName evidence="2">Uncharacterized protein</fullName>
    </submittedName>
</protein>
<sequence length="161" mass="17873">MAILLRRKLPPCRRLLLCSRKRDVRCICRQQPRAGAMQHESFCGLFLKRSAMKSSSYVFALPMTWLGTAKEPNQLIGVLQGWWLTAKRRSTNLPVVIRTLVGKFPSTVQFSTAREHELRNSETQTGACPSVDELESPAPALDPDSDSEGGEAVALDSLEGM</sequence>
<accession>A0AAJ0HT46</accession>
<reference evidence="2" key="2">
    <citation type="submission" date="2023-06" db="EMBL/GenBank/DDBJ databases">
        <authorList>
            <consortium name="Lawrence Berkeley National Laboratory"/>
            <person name="Haridas S."/>
            <person name="Hensen N."/>
            <person name="Bonometti L."/>
            <person name="Westerberg I."/>
            <person name="Brannstrom I.O."/>
            <person name="Guillou S."/>
            <person name="Cros-Aarteil S."/>
            <person name="Calhoun S."/>
            <person name="Kuo A."/>
            <person name="Mondo S."/>
            <person name="Pangilinan J."/>
            <person name="Riley R."/>
            <person name="Labutti K."/>
            <person name="Andreopoulos B."/>
            <person name="Lipzen A."/>
            <person name="Chen C."/>
            <person name="Yanf M."/>
            <person name="Daum C."/>
            <person name="Ng V."/>
            <person name="Clum A."/>
            <person name="Steindorff A."/>
            <person name="Ohm R."/>
            <person name="Martin F."/>
            <person name="Silar P."/>
            <person name="Natvig D."/>
            <person name="Lalanne C."/>
            <person name="Gautier V."/>
            <person name="Ament-Velasquez S.L."/>
            <person name="Kruys A."/>
            <person name="Hutchinson M.I."/>
            <person name="Powell A.J."/>
            <person name="Barry K."/>
            <person name="Miller A.N."/>
            <person name="Grigoriev I.V."/>
            <person name="Debuchy R."/>
            <person name="Gladieux P."/>
            <person name="Thoren M.H."/>
            <person name="Johannesson H."/>
        </authorList>
    </citation>
    <scope>NUCLEOTIDE SEQUENCE</scope>
    <source>
        <strain evidence="2">CBS 955.72</strain>
    </source>
</reference>
<evidence type="ECO:0000313" key="2">
    <source>
        <dbReference type="EMBL" id="KAK3362396.1"/>
    </source>
</evidence>
<evidence type="ECO:0000256" key="1">
    <source>
        <dbReference type="SAM" id="MobiDB-lite"/>
    </source>
</evidence>